<comment type="function">
    <text evidence="6">Removes the formyl group from the N-terminal Met of newly synthesized proteins. Requires at least a dipeptide for an efficient rate of reaction. N-terminal L-methionine is a prerequisite for activity but the enzyme has broad specificity at other positions.</text>
</comment>
<dbReference type="Pfam" id="PF01327">
    <property type="entry name" value="Pep_deformylase"/>
    <property type="match status" value="1"/>
</dbReference>
<evidence type="ECO:0000256" key="1">
    <source>
        <dbReference type="ARBA" id="ARBA00010759"/>
    </source>
</evidence>
<feature type="binding site" evidence="6">
    <location>
        <position position="137"/>
    </location>
    <ligand>
        <name>Fe cation</name>
        <dbReference type="ChEBI" id="CHEBI:24875"/>
    </ligand>
</feature>
<dbReference type="FunFam" id="3.90.45.10:FF:000001">
    <property type="entry name" value="Peptide deformylase"/>
    <property type="match status" value="1"/>
</dbReference>
<dbReference type="PIRSF" id="PIRSF004749">
    <property type="entry name" value="Pep_def"/>
    <property type="match status" value="1"/>
</dbReference>
<accession>A0A0A2SSW8</accession>
<evidence type="ECO:0000256" key="3">
    <source>
        <dbReference type="ARBA" id="ARBA00022801"/>
    </source>
</evidence>
<dbReference type="SUPFAM" id="SSF56420">
    <property type="entry name" value="Peptide deformylase"/>
    <property type="match status" value="1"/>
</dbReference>
<dbReference type="InterPro" id="IPR023635">
    <property type="entry name" value="Peptide_deformylase"/>
</dbReference>
<dbReference type="NCBIfam" id="TIGR00079">
    <property type="entry name" value="pept_deformyl"/>
    <property type="match status" value="1"/>
</dbReference>
<dbReference type="InterPro" id="IPR036821">
    <property type="entry name" value="Peptide_deformylase_sf"/>
</dbReference>
<comment type="caution">
    <text evidence="7">The sequence shown here is derived from an EMBL/GenBank/DDBJ whole genome shotgun (WGS) entry which is preliminary data.</text>
</comment>
<evidence type="ECO:0000256" key="2">
    <source>
        <dbReference type="ARBA" id="ARBA00022723"/>
    </source>
</evidence>
<dbReference type="GO" id="GO:0046872">
    <property type="term" value="F:metal ion binding"/>
    <property type="evidence" value="ECO:0007669"/>
    <property type="project" value="UniProtKB-KW"/>
</dbReference>
<feature type="binding site" evidence="6">
    <location>
        <position position="91"/>
    </location>
    <ligand>
        <name>Fe cation</name>
        <dbReference type="ChEBI" id="CHEBI:24875"/>
    </ligand>
</feature>
<evidence type="ECO:0000256" key="6">
    <source>
        <dbReference type="HAMAP-Rule" id="MF_00163"/>
    </source>
</evidence>
<keyword evidence="5 6" id="KW-0408">Iron</keyword>
<keyword evidence="2 6" id="KW-0479">Metal-binding</keyword>
<comment type="cofactor">
    <cofactor evidence="6">
        <name>Fe(2+)</name>
        <dbReference type="ChEBI" id="CHEBI:29033"/>
    </cofactor>
    <text evidence="6">Binds 1 Fe(2+) ion.</text>
</comment>
<feature type="active site" evidence="6">
    <location>
        <position position="134"/>
    </location>
</feature>
<name>A0A0A2SSW8_9GAMM</name>
<dbReference type="HAMAP" id="MF_00163">
    <property type="entry name" value="Pep_deformylase"/>
    <property type="match status" value="1"/>
</dbReference>
<evidence type="ECO:0000313" key="7">
    <source>
        <dbReference type="EMBL" id="KGP64230.1"/>
    </source>
</evidence>
<evidence type="ECO:0000313" key="8">
    <source>
        <dbReference type="Proteomes" id="UP000054422"/>
    </source>
</evidence>
<dbReference type="Gene3D" id="3.90.45.10">
    <property type="entry name" value="Peptide deformylase"/>
    <property type="match status" value="1"/>
</dbReference>
<sequence>MAIRKILYLPDERLRKIAKPVETFDESLQVLIDDMFDTMYDARGVGLAAPQIGVSLRLSVIDIVGDKKEQIVIINPEIVSAQGEKEFEEGCLSVPGAYDVVVRAEKVTVKALDRFGKPFEITGEGLLAECLQHEIDHLNGKLFVDLLSPLKRMMARRKLDKFKRLQARKS</sequence>
<dbReference type="RefSeq" id="WP_035886905.1">
    <property type="nucleotide sequence ID" value="NZ_JNCF01000003.1"/>
</dbReference>
<dbReference type="EMBL" id="JNCF01000003">
    <property type="protein sequence ID" value="KGP64230.1"/>
    <property type="molecule type" value="Genomic_DNA"/>
</dbReference>
<feature type="binding site" evidence="6">
    <location>
        <position position="133"/>
    </location>
    <ligand>
        <name>Fe cation</name>
        <dbReference type="ChEBI" id="CHEBI:24875"/>
    </ligand>
</feature>
<comment type="similarity">
    <text evidence="1 6">Belongs to the polypeptide deformylase family.</text>
</comment>
<dbReference type="CDD" id="cd00487">
    <property type="entry name" value="Pep_deformylase"/>
    <property type="match status" value="1"/>
</dbReference>
<dbReference type="AlphaFoldDB" id="A0A0A2SSW8"/>
<dbReference type="GO" id="GO:0042586">
    <property type="term" value="F:peptide deformylase activity"/>
    <property type="evidence" value="ECO:0007669"/>
    <property type="project" value="UniProtKB-UniRule"/>
</dbReference>
<keyword evidence="8" id="KW-1185">Reference proteome</keyword>
<dbReference type="STRING" id="1498499.EP47_04035"/>
<dbReference type="OrthoDB" id="9804313at2"/>
<keyword evidence="3 6" id="KW-0378">Hydrolase</keyword>
<dbReference type="Proteomes" id="UP000054422">
    <property type="component" value="Unassembled WGS sequence"/>
</dbReference>
<dbReference type="GO" id="GO:0006412">
    <property type="term" value="P:translation"/>
    <property type="evidence" value="ECO:0007669"/>
    <property type="project" value="UniProtKB-UniRule"/>
</dbReference>
<reference evidence="7 8" key="1">
    <citation type="submission" date="2014-05" db="EMBL/GenBank/DDBJ databases">
        <authorList>
            <person name="Rizzardi K."/>
            <person name="Winiecka-Krusnell J."/>
            <person name="Ramliden M."/>
            <person name="Alm E."/>
            <person name="Andersson S."/>
            <person name="Byfors S."/>
        </authorList>
    </citation>
    <scope>NUCLEOTIDE SEQUENCE [LARGE SCALE GENOMIC DNA]</scope>
    <source>
        <strain evidence="7 8">LEGN</strain>
    </source>
</reference>
<dbReference type="NCBIfam" id="NF001159">
    <property type="entry name" value="PRK00150.1-3"/>
    <property type="match status" value="1"/>
</dbReference>
<gene>
    <name evidence="6" type="primary">def</name>
    <name evidence="7" type="ORF">EP47_04035</name>
</gene>
<proteinExistence type="inferred from homology"/>
<protein>
    <recommendedName>
        <fullName evidence="6">Peptide deformylase</fullName>
        <shortName evidence="6">PDF</shortName>
        <ecNumber evidence="6">3.5.1.88</ecNumber>
    </recommendedName>
    <alternativeName>
        <fullName evidence="6">Polypeptide deformylase</fullName>
    </alternativeName>
</protein>
<organism evidence="7 8">
    <name type="scientific">Legionella norrlandica</name>
    <dbReference type="NCBI Taxonomy" id="1498499"/>
    <lineage>
        <taxon>Bacteria</taxon>
        <taxon>Pseudomonadati</taxon>
        <taxon>Pseudomonadota</taxon>
        <taxon>Gammaproteobacteria</taxon>
        <taxon>Legionellales</taxon>
        <taxon>Legionellaceae</taxon>
        <taxon>Legionella</taxon>
    </lineage>
</organism>
<dbReference type="PANTHER" id="PTHR10458:SF22">
    <property type="entry name" value="PEPTIDE DEFORMYLASE"/>
    <property type="match status" value="1"/>
</dbReference>
<dbReference type="PANTHER" id="PTHR10458">
    <property type="entry name" value="PEPTIDE DEFORMYLASE"/>
    <property type="match status" value="1"/>
</dbReference>
<dbReference type="PRINTS" id="PR01576">
    <property type="entry name" value="PDEFORMYLASE"/>
</dbReference>
<dbReference type="EC" id="3.5.1.88" evidence="6"/>
<evidence type="ECO:0000256" key="5">
    <source>
        <dbReference type="ARBA" id="ARBA00023004"/>
    </source>
</evidence>
<comment type="catalytic activity">
    <reaction evidence="6">
        <text>N-terminal N-formyl-L-methionyl-[peptide] + H2O = N-terminal L-methionyl-[peptide] + formate</text>
        <dbReference type="Rhea" id="RHEA:24420"/>
        <dbReference type="Rhea" id="RHEA-COMP:10639"/>
        <dbReference type="Rhea" id="RHEA-COMP:10640"/>
        <dbReference type="ChEBI" id="CHEBI:15377"/>
        <dbReference type="ChEBI" id="CHEBI:15740"/>
        <dbReference type="ChEBI" id="CHEBI:49298"/>
        <dbReference type="ChEBI" id="CHEBI:64731"/>
        <dbReference type="EC" id="3.5.1.88"/>
    </reaction>
</comment>
<keyword evidence="4 6" id="KW-0648">Protein biosynthesis</keyword>
<evidence type="ECO:0000256" key="4">
    <source>
        <dbReference type="ARBA" id="ARBA00022917"/>
    </source>
</evidence>